<keyword evidence="3" id="KW-1185">Reference proteome</keyword>
<feature type="compositionally biased region" description="Polar residues" evidence="1">
    <location>
        <begin position="67"/>
        <end position="79"/>
    </location>
</feature>
<comment type="caution">
    <text evidence="2">The sequence shown here is derived from an EMBL/GenBank/DDBJ whole genome shotgun (WGS) entry which is preliminary data.</text>
</comment>
<accession>A0A024GRB6</accession>
<name>A0A024GRB6_9STRA</name>
<dbReference type="AlphaFoldDB" id="A0A024GRB6"/>
<proteinExistence type="predicted"/>
<protein>
    <submittedName>
        <fullName evidence="2">Uncharacterized protein</fullName>
    </submittedName>
</protein>
<evidence type="ECO:0000313" key="3">
    <source>
        <dbReference type="Proteomes" id="UP000053237"/>
    </source>
</evidence>
<feature type="region of interest" description="Disordered" evidence="1">
    <location>
        <begin position="55"/>
        <end position="79"/>
    </location>
</feature>
<dbReference type="EMBL" id="CAIX01000284">
    <property type="protein sequence ID" value="CCI49278.1"/>
    <property type="molecule type" value="Genomic_DNA"/>
</dbReference>
<dbReference type="InParanoid" id="A0A024GRB6"/>
<evidence type="ECO:0000256" key="1">
    <source>
        <dbReference type="SAM" id="MobiDB-lite"/>
    </source>
</evidence>
<evidence type="ECO:0000313" key="2">
    <source>
        <dbReference type="EMBL" id="CCI49278.1"/>
    </source>
</evidence>
<gene>
    <name evidence="2" type="ORF">BN9_105600</name>
</gene>
<dbReference type="Proteomes" id="UP000053237">
    <property type="component" value="Unassembled WGS sequence"/>
</dbReference>
<reference evidence="2 3" key="1">
    <citation type="submission" date="2012-05" db="EMBL/GenBank/DDBJ databases">
        <title>Recombination and specialization in a pathogen metapopulation.</title>
        <authorList>
            <person name="Gardiner A."/>
            <person name="Kemen E."/>
            <person name="Schultz-Larsen T."/>
            <person name="MacLean D."/>
            <person name="Van Oosterhout C."/>
            <person name="Jones J.D.G."/>
        </authorList>
    </citation>
    <scope>NUCLEOTIDE SEQUENCE [LARGE SCALE GENOMIC DNA]</scope>
    <source>
        <strain evidence="2 3">Ac Nc2</strain>
    </source>
</reference>
<sequence length="113" mass="12561">MKTINAGPKSILKYCRESRHQVKALNPTTRGQKTKTGLYNSELYTVTRMKTSWRCGSRRGKKVDSATGPTQTSRNSFPRSTGTLVCQWAAVMSSQAEYGSPWASFLSLHGEMP</sequence>
<organism evidence="2 3">
    <name type="scientific">Albugo candida</name>
    <dbReference type="NCBI Taxonomy" id="65357"/>
    <lineage>
        <taxon>Eukaryota</taxon>
        <taxon>Sar</taxon>
        <taxon>Stramenopiles</taxon>
        <taxon>Oomycota</taxon>
        <taxon>Peronosporomycetes</taxon>
        <taxon>Albuginales</taxon>
        <taxon>Albuginaceae</taxon>
        <taxon>Albugo</taxon>
    </lineage>
</organism>